<proteinExistence type="predicted"/>
<name>A0A067SFN6_GALM3</name>
<organism evidence="1 2">
    <name type="scientific">Galerina marginata (strain CBS 339.88)</name>
    <dbReference type="NCBI Taxonomy" id="685588"/>
    <lineage>
        <taxon>Eukaryota</taxon>
        <taxon>Fungi</taxon>
        <taxon>Dikarya</taxon>
        <taxon>Basidiomycota</taxon>
        <taxon>Agaricomycotina</taxon>
        <taxon>Agaricomycetes</taxon>
        <taxon>Agaricomycetidae</taxon>
        <taxon>Agaricales</taxon>
        <taxon>Agaricineae</taxon>
        <taxon>Strophariaceae</taxon>
        <taxon>Galerina</taxon>
    </lineage>
</organism>
<dbReference type="EMBL" id="KL142406">
    <property type="protein sequence ID" value="KDR68817.1"/>
    <property type="molecule type" value="Genomic_DNA"/>
</dbReference>
<protein>
    <submittedName>
        <fullName evidence="1">Uncharacterized protein</fullName>
    </submittedName>
</protein>
<dbReference type="HOGENOM" id="CLU_1610869_0_0_1"/>
<sequence>MVQSGERGVLQRKGSGTLNAQHQWMEQGGSWVRRVVSRRSRLLSSHSRACHGYRRHRVALVHAGANASFLSRSHLCHCRRRVAVVMWPSLRCTRSGLGLNWLTRRLRLVARGALGGCRGSYFVVAMVCALGKEARRGGCENQGGHRACVYPTWHSLRGEGRCGSV</sequence>
<dbReference type="Proteomes" id="UP000027222">
    <property type="component" value="Unassembled WGS sequence"/>
</dbReference>
<keyword evidence="2" id="KW-1185">Reference proteome</keyword>
<reference evidence="2" key="1">
    <citation type="journal article" date="2014" name="Proc. Natl. Acad. Sci. U.S.A.">
        <title>Extensive sampling of basidiomycete genomes demonstrates inadequacy of the white-rot/brown-rot paradigm for wood decay fungi.</title>
        <authorList>
            <person name="Riley R."/>
            <person name="Salamov A.A."/>
            <person name="Brown D.W."/>
            <person name="Nagy L.G."/>
            <person name="Floudas D."/>
            <person name="Held B.W."/>
            <person name="Levasseur A."/>
            <person name="Lombard V."/>
            <person name="Morin E."/>
            <person name="Otillar R."/>
            <person name="Lindquist E.A."/>
            <person name="Sun H."/>
            <person name="LaButti K.M."/>
            <person name="Schmutz J."/>
            <person name="Jabbour D."/>
            <person name="Luo H."/>
            <person name="Baker S.E."/>
            <person name="Pisabarro A.G."/>
            <person name="Walton J.D."/>
            <person name="Blanchette R.A."/>
            <person name="Henrissat B."/>
            <person name="Martin F."/>
            <person name="Cullen D."/>
            <person name="Hibbett D.S."/>
            <person name="Grigoriev I.V."/>
        </authorList>
    </citation>
    <scope>NUCLEOTIDE SEQUENCE [LARGE SCALE GENOMIC DNA]</scope>
    <source>
        <strain evidence="2">CBS 339.88</strain>
    </source>
</reference>
<evidence type="ECO:0000313" key="2">
    <source>
        <dbReference type="Proteomes" id="UP000027222"/>
    </source>
</evidence>
<gene>
    <name evidence="1" type="ORF">GALMADRAFT_1032014</name>
</gene>
<accession>A0A067SFN6</accession>
<dbReference type="AlphaFoldDB" id="A0A067SFN6"/>
<evidence type="ECO:0000313" key="1">
    <source>
        <dbReference type="EMBL" id="KDR68817.1"/>
    </source>
</evidence>